<accession>A0A1B3ZHA7</accession>
<dbReference type="EMBL" id="CP014168">
    <property type="protein sequence ID" value="AOH86817.1"/>
    <property type="molecule type" value="Genomic_DNA"/>
</dbReference>
<dbReference type="GO" id="GO:0016798">
    <property type="term" value="F:hydrolase activity, acting on glycosyl bonds"/>
    <property type="evidence" value="ECO:0007669"/>
    <property type="project" value="UniProtKB-KW"/>
</dbReference>
<keyword evidence="4" id="KW-0326">Glycosidase</keyword>
<evidence type="ECO:0000313" key="4">
    <source>
        <dbReference type="EMBL" id="AOH86817.1"/>
    </source>
</evidence>
<dbReference type="RefSeq" id="WP_069207362.1">
    <property type="nucleotide sequence ID" value="NZ_CP014168.1"/>
</dbReference>
<dbReference type="PANTHER" id="PTHR34106:SF4">
    <property type="entry name" value="BLL5143 PROTEIN"/>
    <property type="match status" value="1"/>
</dbReference>
<proteinExistence type="inferred from homology"/>
<dbReference type="OrthoDB" id="9776657at2"/>
<dbReference type="STRING" id="1560345.AWL63_14575"/>
<dbReference type="InterPro" id="IPR007184">
    <property type="entry name" value="Mannoside_phosphorylase"/>
</dbReference>
<reference evidence="4 5" key="1">
    <citation type="submission" date="2016-01" db="EMBL/GenBank/DDBJ databases">
        <title>Complete genome and mega plasmid sequence of Sphingomonas panacis DCY99 elicits systemic resistance in rice to Xanthomonas oryzae.</title>
        <authorList>
            <person name="Kim Y.J."/>
            <person name="Yang D.C."/>
            <person name="Sing P."/>
        </authorList>
    </citation>
    <scope>NUCLEOTIDE SEQUENCE [LARGE SCALE GENOMIC DNA]</scope>
    <source>
        <strain evidence="4 5">DCY99</strain>
    </source>
</reference>
<evidence type="ECO:0000256" key="2">
    <source>
        <dbReference type="ARBA" id="ARBA00022679"/>
    </source>
</evidence>
<keyword evidence="5" id="KW-1185">Reference proteome</keyword>
<evidence type="ECO:0000256" key="3">
    <source>
        <dbReference type="ARBA" id="ARBA00024356"/>
    </source>
</evidence>
<organism evidence="4 5">
    <name type="scientific">Sphingomonas panacis</name>
    <dbReference type="NCBI Taxonomy" id="1560345"/>
    <lineage>
        <taxon>Bacteria</taxon>
        <taxon>Pseudomonadati</taxon>
        <taxon>Pseudomonadota</taxon>
        <taxon>Alphaproteobacteria</taxon>
        <taxon>Sphingomonadales</taxon>
        <taxon>Sphingomonadaceae</taxon>
        <taxon>Sphingomonas</taxon>
    </lineage>
</organism>
<dbReference type="GO" id="GO:0016757">
    <property type="term" value="F:glycosyltransferase activity"/>
    <property type="evidence" value="ECO:0007669"/>
    <property type="project" value="UniProtKB-KW"/>
</dbReference>
<name>A0A1B3ZHA7_9SPHN</name>
<keyword evidence="4" id="KW-0378">Hydrolase</keyword>
<dbReference type="InterPro" id="IPR023296">
    <property type="entry name" value="Glyco_hydro_beta-prop_sf"/>
</dbReference>
<sequence length="434" mass="47525">MAETHPCLRKLDIELRPDASRTVIRPFLPSDPAGFDHQPEDRTTRIIRRVLAFDDAAVARQIERLWESIGHAEHGAKSALLTRGADLAGRVEGLDVGTLDENRRLLMGAYFSAEYSFESAALFNPSIVAWPIDPQPVGDTDFVLSLRGIGEGHLSSVTFRTGVWRADGEVEIAAPAPSGVPPITTPVQGWQDADTIQLDCSGSCEPSETVLFPVVESQSRGIEDLRLTPFAIPDRPLTFIGTYTAVGAAGARQELLQTDDFRTFKMHPVRGDLANAKGMALFPRQIGGRYLALGRQDNENLWLAESDDLLTWRAQGKVLEPLYPWESVQIGNCGSPIEIDEGWLVLTHGVGVVRNYCMGAVLLDRDDPAKVLGRLAEPLLEPSDHERNGYVPNVVYSCGALVRGREMLLPYAVADDFTRFAIVSIDGLLAAMRG</sequence>
<dbReference type="KEGG" id="span:AWL63_14575"/>
<dbReference type="Gene3D" id="2.115.10.20">
    <property type="entry name" value="Glycosyl hydrolase domain, family 43"/>
    <property type="match status" value="1"/>
</dbReference>
<gene>
    <name evidence="4" type="ORF">AWL63_14575</name>
</gene>
<evidence type="ECO:0000256" key="1">
    <source>
        <dbReference type="ARBA" id="ARBA00022676"/>
    </source>
</evidence>
<evidence type="ECO:0000313" key="5">
    <source>
        <dbReference type="Proteomes" id="UP000094256"/>
    </source>
</evidence>
<dbReference type="CDD" id="cd18613">
    <property type="entry name" value="GH130"/>
    <property type="match status" value="1"/>
</dbReference>
<protein>
    <submittedName>
        <fullName evidence="4">Glycosidase</fullName>
    </submittedName>
</protein>
<keyword evidence="2" id="KW-0808">Transferase</keyword>
<keyword evidence="1" id="KW-0328">Glycosyltransferase</keyword>
<dbReference type="AlphaFoldDB" id="A0A1B3ZHA7"/>
<comment type="similarity">
    <text evidence="3">Belongs to the glycosyl hydrolase 130 family.</text>
</comment>
<dbReference type="SUPFAM" id="SSF75005">
    <property type="entry name" value="Arabinanase/levansucrase/invertase"/>
    <property type="match status" value="1"/>
</dbReference>
<dbReference type="Pfam" id="PF04041">
    <property type="entry name" value="Glyco_hydro_130"/>
    <property type="match status" value="1"/>
</dbReference>
<dbReference type="PANTHER" id="PTHR34106">
    <property type="entry name" value="GLYCOSIDASE"/>
    <property type="match status" value="1"/>
</dbReference>
<dbReference type="Proteomes" id="UP000094256">
    <property type="component" value="Chromosome"/>
</dbReference>